<dbReference type="GO" id="GO:0008333">
    <property type="term" value="P:endosome to lysosome transport"/>
    <property type="evidence" value="ECO:0007669"/>
    <property type="project" value="TreeGrafter"/>
</dbReference>
<feature type="region of interest" description="Disordered" evidence="1">
    <location>
        <begin position="1"/>
        <end position="51"/>
    </location>
</feature>
<dbReference type="GO" id="GO:0006886">
    <property type="term" value="P:intracellular protein transport"/>
    <property type="evidence" value="ECO:0007669"/>
    <property type="project" value="InterPro"/>
</dbReference>
<dbReference type="Proteomes" id="UP000631114">
    <property type="component" value="Unassembled WGS sequence"/>
</dbReference>
<reference evidence="2 3" key="1">
    <citation type="submission" date="2020-10" db="EMBL/GenBank/DDBJ databases">
        <title>The Coptis chinensis genome and diversification of protoberbering-type alkaloids.</title>
        <authorList>
            <person name="Wang B."/>
            <person name="Shu S."/>
            <person name="Song C."/>
            <person name="Liu Y."/>
        </authorList>
    </citation>
    <scope>NUCLEOTIDE SEQUENCE [LARGE SCALE GENOMIC DNA]</scope>
    <source>
        <strain evidence="2">HL-2020</strain>
        <tissue evidence="2">Leaf</tissue>
    </source>
</reference>
<evidence type="ECO:0000256" key="1">
    <source>
        <dbReference type="SAM" id="MobiDB-lite"/>
    </source>
</evidence>
<dbReference type="GO" id="GO:0099078">
    <property type="term" value="C:BORC complex"/>
    <property type="evidence" value="ECO:0007669"/>
    <property type="project" value="TreeGrafter"/>
</dbReference>
<dbReference type="GO" id="GO:0000149">
    <property type="term" value="F:SNARE binding"/>
    <property type="evidence" value="ECO:0007669"/>
    <property type="project" value="TreeGrafter"/>
</dbReference>
<dbReference type="GO" id="GO:0032418">
    <property type="term" value="P:lysosome localization"/>
    <property type="evidence" value="ECO:0007669"/>
    <property type="project" value="TreeGrafter"/>
</dbReference>
<accession>A0A835LXI4</accession>
<gene>
    <name evidence="2" type="ORF">IFM89_029276</name>
</gene>
<keyword evidence="3" id="KW-1185">Reference proteome</keyword>
<evidence type="ECO:0000313" key="2">
    <source>
        <dbReference type="EMBL" id="KAF9606819.1"/>
    </source>
</evidence>
<dbReference type="AlphaFoldDB" id="A0A835LXI4"/>
<feature type="compositionally biased region" description="Low complexity" evidence="1">
    <location>
        <begin position="24"/>
        <end position="36"/>
    </location>
</feature>
<feature type="compositionally biased region" description="Polar residues" evidence="1">
    <location>
        <begin position="41"/>
        <end position="51"/>
    </location>
</feature>
<protein>
    <submittedName>
        <fullName evidence="2">Uncharacterized protein</fullName>
    </submittedName>
</protein>
<evidence type="ECO:0000313" key="3">
    <source>
        <dbReference type="Proteomes" id="UP000631114"/>
    </source>
</evidence>
<name>A0A835LXI4_9MAGN</name>
<feature type="compositionally biased region" description="Polar residues" evidence="1">
    <location>
        <begin position="9"/>
        <end position="23"/>
    </location>
</feature>
<dbReference type="OrthoDB" id="5399166at2759"/>
<organism evidence="2 3">
    <name type="scientific">Coptis chinensis</name>
    <dbReference type="NCBI Taxonomy" id="261450"/>
    <lineage>
        <taxon>Eukaryota</taxon>
        <taxon>Viridiplantae</taxon>
        <taxon>Streptophyta</taxon>
        <taxon>Embryophyta</taxon>
        <taxon>Tracheophyta</taxon>
        <taxon>Spermatophyta</taxon>
        <taxon>Magnoliopsida</taxon>
        <taxon>Ranunculales</taxon>
        <taxon>Ranunculaceae</taxon>
        <taxon>Coptidoideae</taxon>
        <taxon>Coptis</taxon>
    </lineage>
</organism>
<dbReference type="GO" id="GO:0007040">
    <property type="term" value="P:lysosome organization"/>
    <property type="evidence" value="ECO:0007669"/>
    <property type="project" value="TreeGrafter"/>
</dbReference>
<comment type="caution">
    <text evidence="2">The sequence shown here is derived from an EMBL/GenBank/DDBJ whole genome shotgun (WGS) entry which is preliminary data.</text>
</comment>
<sequence>MHGIKDDIISSTNETQTTTQLQPENSSSSSSSNNNNEENKPFNTAPSSSLNLLQPDLNLHTSDVLAKGVSSLLGSVMKDFDTKAENTLKSQDHLSFSIDRLTRENGAYF</sequence>
<dbReference type="GO" id="GO:0031083">
    <property type="term" value="C:BLOC-1 complex"/>
    <property type="evidence" value="ECO:0007669"/>
    <property type="project" value="InterPro"/>
</dbReference>
<dbReference type="EMBL" id="JADFTS010000005">
    <property type="protein sequence ID" value="KAF9606819.1"/>
    <property type="molecule type" value="Genomic_DNA"/>
</dbReference>
<dbReference type="PANTHER" id="PTHR31305:SF2">
    <property type="entry name" value="SNARE-ASSOCIATED PROTEIN SNAPIN"/>
    <property type="match status" value="1"/>
</dbReference>
<dbReference type="PANTHER" id="PTHR31305">
    <property type="entry name" value="SNARE-ASSOCIATED PROTEIN SNAPIN"/>
    <property type="match status" value="1"/>
</dbReference>
<dbReference type="InterPro" id="IPR017246">
    <property type="entry name" value="Snapin"/>
</dbReference>
<proteinExistence type="predicted"/>